<name>A0A3G2S5N0_MALR7</name>
<evidence type="ECO:0000313" key="3">
    <source>
        <dbReference type="Proteomes" id="UP000269793"/>
    </source>
</evidence>
<dbReference type="Gene3D" id="3.40.30.10">
    <property type="entry name" value="Glutaredoxin"/>
    <property type="match status" value="1"/>
</dbReference>
<keyword evidence="3" id="KW-1185">Reference proteome</keyword>
<dbReference type="InterPro" id="IPR004045">
    <property type="entry name" value="Glutathione_S-Trfase_N"/>
</dbReference>
<dbReference type="OrthoDB" id="249703at2759"/>
<feature type="domain" description="GST N-terminal" evidence="1">
    <location>
        <begin position="16"/>
        <end position="101"/>
    </location>
</feature>
<dbReference type="VEuPathDB" id="FungiDB:DNF11_2424"/>
<sequence>MSALMQVHTFKPESLGTIEIFGTSLSTKTQALLIALAECNVKFIHHPSLPNSPEIAYFSPFGTIPVLVHRPNGMYSTRDAVVLFDMMAICQYLSELLCSMDTQKTFCLMPKVENEHSRNFADSVVLRSTVIQLNNIVSSFIQTVVEDRYVKPYFALRNNGASQEDISMALSENFYNAMDALIQLENIIKKTQERLQITPETHFILGKEPTWVAVFLFPILRDFRATNPKTVLTGGSQERLPLLANFLQAFEIRHSAVSTFRGSFAASV</sequence>
<accession>A0A3G2S5N0</accession>
<dbReference type="PROSITE" id="PS50404">
    <property type="entry name" value="GST_NTER"/>
    <property type="match status" value="1"/>
</dbReference>
<dbReference type="Pfam" id="PF13409">
    <property type="entry name" value="GST_N_2"/>
    <property type="match status" value="1"/>
</dbReference>
<evidence type="ECO:0000313" key="2">
    <source>
        <dbReference type="EMBL" id="AYO43374.1"/>
    </source>
</evidence>
<proteinExistence type="predicted"/>
<dbReference type="Proteomes" id="UP000269793">
    <property type="component" value="Chromosome IV"/>
</dbReference>
<dbReference type="AlphaFoldDB" id="A0A3G2S5N0"/>
<evidence type="ECO:0000259" key="1">
    <source>
        <dbReference type="PROSITE" id="PS50404"/>
    </source>
</evidence>
<gene>
    <name evidence="2" type="ORF">DNF11_2424</name>
</gene>
<dbReference type="SUPFAM" id="SSF52833">
    <property type="entry name" value="Thioredoxin-like"/>
    <property type="match status" value="1"/>
</dbReference>
<organism evidence="2 3">
    <name type="scientific">Malassezia restricta (strain ATCC 96810 / NBRC 103918 / CBS 7877)</name>
    <name type="common">Seborrheic dermatitis infection agent</name>
    <dbReference type="NCBI Taxonomy" id="425264"/>
    <lineage>
        <taxon>Eukaryota</taxon>
        <taxon>Fungi</taxon>
        <taxon>Dikarya</taxon>
        <taxon>Basidiomycota</taxon>
        <taxon>Ustilaginomycotina</taxon>
        <taxon>Malasseziomycetes</taxon>
        <taxon>Malasseziales</taxon>
        <taxon>Malasseziaceae</taxon>
        <taxon>Malassezia</taxon>
    </lineage>
</organism>
<reference evidence="2 3" key="1">
    <citation type="submission" date="2018-10" db="EMBL/GenBank/DDBJ databases">
        <title>Complete genome sequence of Malassezia restricta CBS 7877.</title>
        <authorList>
            <person name="Morand S.C."/>
            <person name="Bertignac M."/>
            <person name="Iltis A."/>
            <person name="Kolder I."/>
            <person name="Pirovano W."/>
            <person name="Jourdain R."/>
            <person name="Clavaud C."/>
        </authorList>
    </citation>
    <scope>NUCLEOTIDE SEQUENCE [LARGE SCALE GENOMIC DNA]</scope>
    <source>
        <strain evidence="2 3">CBS 7877</strain>
    </source>
</reference>
<protein>
    <recommendedName>
        <fullName evidence="1">GST N-terminal domain-containing protein</fullName>
    </recommendedName>
</protein>
<dbReference type="EMBL" id="CP033151">
    <property type="protein sequence ID" value="AYO43374.1"/>
    <property type="molecule type" value="Genomic_DNA"/>
</dbReference>
<dbReference type="CDD" id="cd00570">
    <property type="entry name" value="GST_N_family"/>
    <property type="match status" value="1"/>
</dbReference>
<dbReference type="InterPro" id="IPR036249">
    <property type="entry name" value="Thioredoxin-like_sf"/>
</dbReference>
<dbReference type="Pfam" id="PF13410">
    <property type="entry name" value="GST_C_2"/>
    <property type="match status" value="1"/>
</dbReference>